<sequence length="43" mass="5047">MTRFRRDIYIADGVTTYLDGLLYNLHSPQSPLIKWELIAIKSH</sequence>
<dbReference type="EMBL" id="BJCK01000083">
    <property type="protein sequence ID" value="GCL60442.1"/>
    <property type="molecule type" value="Genomic_DNA"/>
</dbReference>
<protein>
    <submittedName>
        <fullName evidence="1">Uncharacterized protein</fullName>
    </submittedName>
</protein>
<reference evidence="1 2" key="1">
    <citation type="submission" date="2019-02" db="EMBL/GenBank/DDBJ databases">
        <title>Draft genome sequence of Arthrospira platensis NIES-3807.</title>
        <authorList>
            <person name="Yamaguchi H."/>
            <person name="Suzuki S."/>
            <person name="Kawachi M."/>
        </authorList>
    </citation>
    <scope>NUCLEOTIDE SEQUENCE [LARGE SCALE GENOMIC DNA]</scope>
    <source>
        <strain evidence="1 2">NIES-3807</strain>
    </source>
</reference>
<organism evidence="1 2">
    <name type="scientific">Microcystis aeruginosa NIES-3807</name>
    <dbReference type="NCBI Taxonomy" id="2517785"/>
    <lineage>
        <taxon>Bacteria</taxon>
        <taxon>Bacillati</taxon>
        <taxon>Cyanobacteriota</taxon>
        <taxon>Cyanophyceae</taxon>
        <taxon>Oscillatoriophycideae</taxon>
        <taxon>Chroococcales</taxon>
        <taxon>Microcystaceae</taxon>
        <taxon>Microcystis</taxon>
    </lineage>
</organism>
<gene>
    <name evidence="1" type="ORF">NIES3807_36270</name>
</gene>
<proteinExistence type="predicted"/>
<dbReference type="AlphaFoldDB" id="A0AAD3GAC8"/>
<name>A0AAD3GAC8_MICAE</name>
<evidence type="ECO:0000313" key="2">
    <source>
        <dbReference type="Proteomes" id="UP000441080"/>
    </source>
</evidence>
<dbReference type="Proteomes" id="UP000441080">
    <property type="component" value="Unassembled WGS sequence"/>
</dbReference>
<evidence type="ECO:0000313" key="1">
    <source>
        <dbReference type="EMBL" id="GCL60442.1"/>
    </source>
</evidence>
<comment type="caution">
    <text evidence="1">The sequence shown here is derived from an EMBL/GenBank/DDBJ whole genome shotgun (WGS) entry which is preliminary data.</text>
</comment>
<accession>A0AAD3GAC8</accession>